<evidence type="ECO:0008006" key="5">
    <source>
        <dbReference type="Google" id="ProtNLM"/>
    </source>
</evidence>
<gene>
    <name evidence="3" type="ORF">DFJ66_1695</name>
</gene>
<evidence type="ECO:0000256" key="2">
    <source>
        <dbReference type="SAM" id="SignalP"/>
    </source>
</evidence>
<feature type="compositionally biased region" description="Low complexity" evidence="1">
    <location>
        <begin position="174"/>
        <end position="184"/>
    </location>
</feature>
<dbReference type="OrthoDB" id="3215293at2"/>
<keyword evidence="2" id="KW-0732">Signal</keyword>
<evidence type="ECO:0000313" key="4">
    <source>
        <dbReference type="Proteomes" id="UP000272729"/>
    </source>
</evidence>
<evidence type="ECO:0000256" key="1">
    <source>
        <dbReference type="SAM" id="MobiDB-lite"/>
    </source>
</evidence>
<dbReference type="Proteomes" id="UP000272729">
    <property type="component" value="Unassembled WGS sequence"/>
</dbReference>
<proteinExistence type="predicted"/>
<feature type="chain" id="PRO_5039106232" description="Lipoprotein" evidence="2">
    <location>
        <begin position="22"/>
        <end position="194"/>
    </location>
</feature>
<protein>
    <recommendedName>
        <fullName evidence="5">Lipoprotein</fullName>
    </recommendedName>
</protein>
<sequence length="194" mass="20438">MAHRAAAVALLVAAVFTVASCGRNTTGPGSPPTTGATVDPALDAAAAAVQPLLHSSFAGTFAGLELRHDVPMMVVYRKPDPRLDAEVAKAAPGVRTEFRDARYTLVEMKAAGERVMDDREYWKGRGMTVSAVGPAVDGTGVEVTTVNEADEFVGALHERYPDMSFRVRKGGEVVPPVHTGTPPVYSGPPPTARK</sequence>
<name>A0A495X3D9_9PSEU</name>
<evidence type="ECO:0000313" key="3">
    <source>
        <dbReference type="EMBL" id="RKT68510.1"/>
    </source>
</evidence>
<accession>A0A495X3D9</accession>
<reference evidence="3 4" key="1">
    <citation type="submission" date="2018-10" db="EMBL/GenBank/DDBJ databases">
        <title>Sequencing the genomes of 1000 actinobacteria strains.</title>
        <authorList>
            <person name="Klenk H.-P."/>
        </authorList>
    </citation>
    <scope>NUCLEOTIDE SEQUENCE [LARGE SCALE GENOMIC DNA]</scope>
    <source>
        <strain evidence="3 4">DSM 43911</strain>
    </source>
</reference>
<dbReference type="AlphaFoldDB" id="A0A495X3D9"/>
<dbReference type="RefSeq" id="WP_147459193.1">
    <property type="nucleotide sequence ID" value="NZ_JBIUBA010000004.1"/>
</dbReference>
<organism evidence="3 4">
    <name type="scientific">Saccharothrix variisporea</name>
    <dbReference type="NCBI Taxonomy" id="543527"/>
    <lineage>
        <taxon>Bacteria</taxon>
        <taxon>Bacillati</taxon>
        <taxon>Actinomycetota</taxon>
        <taxon>Actinomycetes</taxon>
        <taxon>Pseudonocardiales</taxon>
        <taxon>Pseudonocardiaceae</taxon>
        <taxon>Saccharothrix</taxon>
    </lineage>
</organism>
<feature type="region of interest" description="Disordered" evidence="1">
    <location>
        <begin position="174"/>
        <end position="194"/>
    </location>
</feature>
<feature type="signal peptide" evidence="2">
    <location>
        <begin position="1"/>
        <end position="21"/>
    </location>
</feature>
<keyword evidence="4" id="KW-1185">Reference proteome</keyword>
<dbReference type="PROSITE" id="PS51257">
    <property type="entry name" value="PROKAR_LIPOPROTEIN"/>
    <property type="match status" value="1"/>
</dbReference>
<feature type="compositionally biased region" description="Pro residues" evidence="1">
    <location>
        <begin position="185"/>
        <end position="194"/>
    </location>
</feature>
<dbReference type="EMBL" id="RBXR01000001">
    <property type="protein sequence ID" value="RKT68510.1"/>
    <property type="molecule type" value="Genomic_DNA"/>
</dbReference>
<comment type="caution">
    <text evidence="3">The sequence shown here is derived from an EMBL/GenBank/DDBJ whole genome shotgun (WGS) entry which is preliminary data.</text>
</comment>